<feature type="transmembrane region" description="Helical" evidence="1">
    <location>
        <begin position="47"/>
        <end position="68"/>
    </location>
</feature>
<evidence type="ECO:0000313" key="3">
    <source>
        <dbReference type="Proteomes" id="UP000293291"/>
    </source>
</evidence>
<feature type="transmembrane region" description="Helical" evidence="1">
    <location>
        <begin position="75"/>
        <end position="92"/>
    </location>
</feature>
<dbReference type="AlphaFoldDB" id="A0A4Q2SAT4"/>
<protein>
    <submittedName>
        <fullName evidence="2">Uncharacterized protein</fullName>
    </submittedName>
</protein>
<accession>A0A4Q2SAT4</accession>
<proteinExistence type="predicted"/>
<comment type="caution">
    <text evidence="2">The sequence shown here is derived from an EMBL/GenBank/DDBJ whole genome shotgun (WGS) entry which is preliminary data.</text>
</comment>
<sequence>MDRRTKVLLALLLFNGVSAVGGGLALMTDWIPEQTSWVRDTDFASNYFPGVILMAVVGGSSMVAAVALAKRADGWQLAGIVAGTVMVIWIVGEVASIRAFHPLQVIYLVTGVLVVAATPRRHEAASPAPVAAPDARSTR</sequence>
<gene>
    <name evidence="2" type="ORF">EUA07_18735</name>
</gene>
<keyword evidence="1" id="KW-1133">Transmembrane helix</keyword>
<keyword evidence="3" id="KW-1185">Reference proteome</keyword>
<name>A0A4Q2SAT4_9ACTN</name>
<evidence type="ECO:0000313" key="2">
    <source>
        <dbReference type="EMBL" id="RYB98115.1"/>
    </source>
</evidence>
<dbReference type="EMBL" id="SDWU01000025">
    <property type="protein sequence ID" value="RYB98115.1"/>
    <property type="molecule type" value="Genomic_DNA"/>
</dbReference>
<dbReference type="RefSeq" id="WP_129456707.1">
    <property type="nucleotide sequence ID" value="NZ_JACXYX010000021.1"/>
</dbReference>
<keyword evidence="1" id="KW-0812">Transmembrane</keyword>
<dbReference type="OrthoDB" id="3786985at2"/>
<evidence type="ECO:0000256" key="1">
    <source>
        <dbReference type="SAM" id="Phobius"/>
    </source>
</evidence>
<organism evidence="2 3">
    <name type="scientific">Nocardioides ganghwensis</name>
    <dbReference type="NCBI Taxonomy" id="252230"/>
    <lineage>
        <taxon>Bacteria</taxon>
        <taxon>Bacillati</taxon>
        <taxon>Actinomycetota</taxon>
        <taxon>Actinomycetes</taxon>
        <taxon>Propionibacteriales</taxon>
        <taxon>Nocardioidaceae</taxon>
        <taxon>Nocardioides</taxon>
    </lineage>
</organism>
<dbReference type="Proteomes" id="UP000293291">
    <property type="component" value="Unassembled WGS sequence"/>
</dbReference>
<reference evidence="2 3" key="1">
    <citation type="submission" date="2019-01" db="EMBL/GenBank/DDBJ databases">
        <title>Novel species of Nocardioides.</title>
        <authorList>
            <person name="Liu Q."/>
            <person name="Xin Y.-H."/>
        </authorList>
    </citation>
    <scope>NUCLEOTIDE SEQUENCE [LARGE SCALE GENOMIC DNA]</scope>
    <source>
        <strain evidence="2 3">CGMCC 4.6875</strain>
    </source>
</reference>
<keyword evidence="1" id="KW-0472">Membrane</keyword>